<keyword evidence="7 13" id="KW-0808">Transferase</keyword>
<evidence type="ECO:0000256" key="6">
    <source>
        <dbReference type="ARBA" id="ARBA00022603"/>
    </source>
</evidence>
<dbReference type="FunFam" id="3.40.50.150:FF:000068">
    <property type="entry name" value="Ribosomal RNA-processing protein 8"/>
    <property type="match status" value="1"/>
</dbReference>
<dbReference type="InterPro" id="IPR007823">
    <property type="entry name" value="RRP8"/>
</dbReference>
<dbReference type="SUPFAM" id="SSF53335">
    <property type="entry name" value="S-adenosyl-L-methionine-dependent methyltransferases"/>
    <property type="match status" value="1"/>
</dbReference>
<dbReference type="GO" id="GO:0042149">
    <property type="term" value="P:cellular response to glucose starvation"/>
    <property type="evidence" value="ECO:0007669"/>
    <property type="project" value="TreeGrafter"/>
</dbReference>
<evidence type="ECO:0000256" key="10">
    <source>
        <dbReference type="ARBA" id="ARBA00023015"/>
    </source>
</evidence>
<dbReference type="Proteomes" id="UP000027135">
    <property type="component" value="Unassembled WGS sequence"/>
</dbReference>
<dbReference type="eggNOG" id="KOG3045">
    <property type="taxonomic scope" value="Eukaryota"/>
</dbReference>
<organism evidence="15 16">
    <name type="scientific">Zootermopsis nevadensis</name>
    <name type="common">Dampwood termite</name>
    <dbReference type="NCBI Taxonomy" id="136037"/>
    <lineage>
        <taxon>Eukaryota</taxon>
        <taxon>Metazoa</taxon>
        <taxon>Ecdysozoa</taxon>
        <taxon>Arthropoda</taxon>
        <taxon>Hexapoda</taxon>
        <taxon>Insecta</taxon>
        <taxon>Pterygota</taxon>
        <taxon>Neoptera</taxon>
        <taxon>Polyneoptera</taxon>
        <taxon>Dictyoptera</taxon>
        <taxon>Blattodea</taxon>
        <taxon>Blattoidea</taxon>
        <taxon>Termitoidae</taxon>
        <taxon>Termopsidae</taxon>
        <taxon>Zootermopsis</taxon>
    </lineage>
</organism>
<comment type="subcellular location">
    <subcellularLocation>
        <location evidence="1 13">Nucleus</location>
        <location evidence="1 13">Nucleolus</location>
    </subcellularLocation>
</comment>
<dbReference type="EMBL" id="KK852868">
    <property type="protein sequence ID" value="KDR14681.1"/>
    <property type="molecule type" value="Genomic_DNA"/>
</dbReference>
<evidence type="ECO:0000256" key="12">
    <source>
        <dbReference type="ARBA" id="ARBA00023242"/>
    </source>
</evidence>
<comment type="similarity">
    <text evidence="2 13">Belongs to the methyltransferase superfamily. RRP8 family.</text>
</comment>
<keyword evidence="16" id="KW-1185">Reference proteome</keyword>
<proteinExistence type="inferred from homology"/>
<feature type="compositionally biased region" description="Basic residues" evidence="14">
    <location>
        <begin position="188"/>
        <end position="198"/>
    </location>
</feature>
<dbReference type="AlphaFoldDB" id="A0A067QYT4"/>
<dbReference type="Pfam" id="PF05148">
    <property type="entry name" value="Methyltransf_8"/>
    <property type="match status" value="1"/>
</dbReference>
<keyword evidence="10" id="KW-0805">Transcription regulation</keyword>
<dbReference type="GO" id="GO:0005730">
    <property type="term" value="C:nucleolus"/>
    <property type="evidence" value="ECO:0007669"/>
    <property type="project" value="UniProtKB-SubCell"/>
</dbReference>
<keyword evidence="11" id="KW-0804">Transcription</keyword>
<dbReference type="InParanoid" id="A0A067QYT4"/>
<feature type="compositionally biased region" description="Polar residues" evidence="14">
    <location>
        <begin position="157"/>
        <end position="174"/>
    </location>
</feature>
<dbReference type="EC" id="2.1.1.-" evidence="13"/>
<dbReference type="GO" id="GO:0008168">
    <property type="term" value="F:methyltransferase activity"/>
    <property type="evidence" value="ECO:0007669"/>
    <property type="project" value="UniProtKB-KW"/>
</dbReference>
<evidence type="ECO:0000256" key="7">
    <source>
        <dbReference type="ARBA" id="ARBA00022679"/>
    </source>
</evidence>
<dbReference type="GO" id="GO:0005677">
    <property type="term" value="C:chromatin silencing complex"/>
    <property type="evidence" value="ECO:0007669"/>
    <property type="project" value="TreeGrafter"/>
</dbReference>
<protein>
    <recommendedName>
        <fullName evidence="3 13">Ribosomal RNA-processing protein 8</fullName>
        <ecNumber evidence="13">2.1.1.-</ecNumber>
    </recommendedName>
</protein>
<dbReference type="FunFam" id="1.10.10.2150:FF:000001">
    <property type="entry name" value="Ribosomal RNA-processing protein 8"/>
    <property type="match status" value="1"/>
</dbReference>
<evidence type="ECO:0000256" key="11">
    <source>
        <dbReference type="ARBA" id="ARBA00023163"/>
    </source>
</evidence>
<dbReference type="GO" id="GO:0032259">
    <property type="term" value="P:methylation"/>
    <property type="evidence" value="ECO:0007669"/>
    <property type="project" value="UniProtKB-KW"/>
</dbReference>
<dbReference type="STRING" id="136037.A0A067QYT4"/>
<name>A0A067QYT4_ZOONE</name>
<dbReference type="GO" id="GO:0000183">
    <property type="term" value="P:rDNA heterochromatin formation"/>
    <property type="evidence" value="ECO:0007669"/>
    <property type="project" value="TreeGrafter"/>
</dbReference>
<evidence type="ECO:0000256" key="8">
    <source>
        <dbReference type="ARBA" id="ARBA00022691"/>
    </source>
</evidence>
<feature type="region of interest" description="Disordered" evidence="14">
    <location>
        <begin position="127"/>
        <end position="200"/>
    </location>
</feature>
<sequence>MFQTPKWDFDAFSENLHSHLFKTHSSNVKKIQKKSRKNVKTKIKYREFFPTKINQDMHMPVLKAARSKTKDVKTNCMPLPNSANNMQNFKRKKIKNKGRDMKNLSYGKCKYHSFDNETRTCNSELSEANLTSKQKRKRSLSFDTEPVHCRNKRKKVNTTCSQDDPLSLVSNISDKPTESEKKELTKINGKKQSKKKQKNVINSRMENVSENFEKLGSASKSPYSINKLKQILAASNANKELSKESISEKKQVKETGSLRERMMKRLQASRFRYLNEQLYTSNGKNAKKYFEAEPEAFEAYHKGYQQQVQQWPINPLDIIITALKKKSSKLLVADFGCGDAHLAHSIPNKVYSFDLVATAKEVTACNMARTPLSTASVDVVVFCLSLMGTDLSAYLTEANRVLKEGGLLKIAEVESRFEDVQTFIQKLKKFGFVNTWKDLSHNLFYFMDFKKEKCISKKMKKKLPELILKPCLYKKR</sequence>
<accession>A0A067QYT4</accession>
<evidence type="ECO:0000256" key="3">
    <source>
        <dbReference type="ARBA" id="ARBA00020203"/>
    </source>
</evidence>
<dbReference type="GO" id="GO:0006364">
    <property type="term" value="P:rRNA processing"/>
    <property type="evidence" value="ECO:0007669"/>
    <property type="project" value="UniProtKB-UniRule"/>
</dbReference>
<keyword evidence="6 13" id="KW-0489">Methyltransferase</keyword>
<evidence type="ECO:0000313" key="15">
    <source>
        <dbReference type="EMBL" id="KDR14681.1"/>
    </source>
</evidence>
<dbReference type="PANTHER" id="PTHR12787">
    <property type="entry name" value="RIBOSOMAL RNA-PROCESSING PROTEIN 8"/>
    <property type="match status" value="1"/>
</dbReference>
<dbReference type="Gene3D" id="3.40.50.150">
    <property type="entry name" value="Vaccinia Virus protein VP39"/>
    <property type="match status" value="1"/>
</dbReference>
<feature type="compositionally biased region" description="Basic and acidic residues" evidence="14">
    <location>
        <begin position="175"/>
        <end position="185"/>
    </location>
</feature>
<keyword evidence="8 13" id="KW-0949">S-adenosyl-L-methionine</keyword>
<dbReference type="Gene3D" id="1.10.10.2150">
    <property type="entry name" value="Ribosomal RNA-processing protein 8, N-terminal domain"/>
    <property type="match status" value="1"/>
</dbReference>
<dbReference type="InterPro" id="IPR042036">
    <property type="entry name" value="RRP8_N"/>
</dbReference>
<keyword evidence="12 13" id="KW-0539">Nucleus</keyword>
<comment type="function">
    <text evidence="13">Probable methyltransferase required to silence rDNA.</text>
</comment>
<keyword evidence="9" id="KW-0156">Chromatin regulator</keyword>
<evidence type="ECO:0000256" key="5">
    <source>
        <dbReference type="ARBA" id="ARBA00022552"/>
    </source>
</evidence>
<keyword evidence="5 13" id="KW-0698">rRNA processing</keyword>
<evidence type="ECO:0000256" key="2">
    <source>
        <dbReference type="ARBA" id="ARBA00006301"/>
    </source>
</evidence>
<evidence type="ECO:0000313" key="16">
    <source>
        <dbReference type="Proteomes" id="UP000027135"/>
    </source>
</evidence>
<dbReference type="GO" id="GO:0033553">
    <property type="term" value="C:rDNA heterochromatin"/>
    <property type="evidence" value="ECO:0007669"/>
    <property type="project" value="TreeGrafter"/>
</dbReference>
<keyword evidence="4" id="KW-0678">Repressor</keyword>
<evidence type="ECO:0000256" key="4">
    <source>
        <dbReference type="ARBA" id="ARBA00022491"/>
    </source>
</evidence>
<evidence type="ECO:0000256" key="9">
    <source>
        <dbReference type="ARBA" id="ARBA00022853"/>
    </source>
</evidence>
<dbReference type="PANTHER" id="PTHR12787:SF0">
    <property type="entry name" value="RIBOSOMAL RNA-PROCESSING PROTEIN 8"/>
    <property type="match status" value="1"/>
</dbReference>
<reference evidence="15 16" key="1">
    <citation type="journal article" date="2014" name="Nat. Commun.">
        <title>Molecular traces of alternative social organization in a termite genome.</title>
        <authorList>
            <person name="Terrapon N."/>
            <person name="Li C."/>
            <person name="Robertson H.M."/>
            <person name="Ji L."/>
            <person name="Meng X."/>
            <person name="Booth W."/>
            <person name="Chen Z."/>
            <person name="Childers C.P."/>
            <person name="Glastad K.M."/>
            <person name="Gokhale K."/>
            <person name="Gowin J."/>
            <person name="Gronenberg W."/>
            <person name="Hermansen R.A."/>
            <person name="Hu H."/>
            <person name="Hunt B.G."/>
            <person name="Huylmans A.K."/>
            <person name="Khalil S.M."/>
            <person name="Mitchell R.D."/>
            <person name="Munoz-Torres M.C."/>
            <person name="Mustard J.A."/>
            <person name="Pan H."/>
            <person name="Reese J.T."/>
            <person name="Scharf M.E."/>
            <person name="Sun F."/>
            <person name="Vogel H."/>
            <person name="Xiao J."/>
            <person name="Yang W."/>
            <person name="Yang Z."/>
            <person name="Yang Z."/>
            <person name="Zhou J."/>
            <person name="Zhu J."/>
            <person name="Brent C.S."/>
            <person name="Elsik C.G."/>
            <person name="Goodisman M.A."/>
            <person name="Liberles D.A."/>
            <person name="Roe R.M."/>
            <person name="Vargo E.L."/>
            <person name="Vilcinskas A."/>
            <person name="Wang J."/>
            <person name="Bornberg-Bauer E."/>
            <person name="Korb J."/>
            <person name="Zhang G."/>
            <person name="Liebig J."/>
        </authorList>
    </citation>
    <scope>NUCLEOTIDE SEQUENCE [LARGE SCALE GENOMIC DNA]</scope>
    <source>
        <tissue evidence="15">Whole organism</tissue>
    </source>
</reference>
<evidence type="ECO:0000256" key="14">
    <source>
        <dbReference type="SAM" id="MobiDB-lite"/>
    </source>
</evidence>
<dbReference type="GO" id="GO:0046015">
    <property type="term" value="P:regulation of transcription by glucose"/>
    <property type="evidence" value="ECO:0007669"/>
    <property type="project" value="TreeGrafter"/>
</dbReference>
<gene>
    <name evidence="15" type="ORF">L798_11453</name>
</gene>
<evidence type="ECO:0000256" key="13">
    <source>
        <dbReference type="RuleBase" id="RU365074"/>
    </source>
</evidence>
<evidence type="ECO:0000256" key="1">
    <source>
        <dbReference type="ARBA" id="ARBA00004604"/>
    </source>
</evidence>
<dbReference type="InterPro" id="IPR029063">
    <property type="entry name" value="SAM-dependent_MTases_sf"/>
</dbReference>